<organism evidence="1 2">
    <name type="scientific">Dermatophagoides farinae</name>
    <name type="common">American house dust mite</name>
    <dbReference type="NCBI Taxonomy" id="6954"/>
    <lineage>
        <taxon>Eukaryota</taxon>
        <taxon>Metazoa</taxon>
        <taxon>Ecdysozoa</taxon>
        <taxon>Arthropoda</taxon>
        <taxon>Chelicerata</taxon>
        <taxon>Arachnida</taxon>
        <taxon>Acari</taxon>
        <taxon>Acariformes</taxon>
        <taxon>Sarcoptiformes</taxon>
        <taxon>Astigmata</taxon>
        <taxon>Psoroptidia</taxon>
        <taxon>Analgoidea</taxon>
        <taxon>Pyroglyphidae</taxon>
        <taxon>Dermatophagoidinae</taxon>
        <taxon>Dermatophagoides</taxon>
    </lineage>
</organism>
<dbReference type="EMBL" id="ASGP02000004">
    <property type="protein sequence ID" value="KAH9510888.1"/>
    <property type="molecule type" value="Genomic_DNA"/>
</dbReference>
<evidence type="ECO:0000313" key="2">
    <source>
        <dbReference type="Proteomes" id="UP000790347"/>
    </source>
</evidence>
<accession>A0A922HWB9</accession>
<sequence>MILFYIEKQQQKLPHLVSFRIHNLPDFRNGSSSSSSSSCPIGIKINEPKLNYRLLYRSVVVAVNW</sequence>
<keyword evidence="2" id="KW-1185">Reference proteome</keyword>
<dbReference type="AlphaFoldDB" id="A0A922HWB9"/>
<comment type="caution">
    <text evidence="1">The sequence shown here is derived from an EMBL/GenBank/DDBJ whole genome shotgun (WGS) entry which is preliminary data.</text>
</comment>
<evidence type="ECO:0000313" key="1">
    <source>
        <dbReference type="EMBL" id="KAH9510888.1"/>
    </source>
</evidence>
<name>A0A922HWB9_DERFA</name>
<reference evidence="1" key="1">
    <citation type="submission" date="2013-05" db="EMBL/GenBank/DDBJ databases">
        <authorList>
            <person name="Yim A.K.Y."/>
            <person name="Chan T.F."/>
            <person name="Ji K.M."/>
            <person name="Liu X.Y."/>
            <person name="Zhou J.W."/>
            <person name="Li R.Q."/>
            <person name="Yang K.Y."/>
            <person name="Li J."/>
            <person name="Li M."/>
            <person name="Law P.T.W."/>
            <person name="Wu Y.L."/>
            <person name="Cai Z.L."/>
            <person name="Qin H."/>
            <person name="Bao Y."/>
            <person name="Leung R.K.K."/>
            <person name="Ng P.K.S."/>
            <person name="Zou J."/>
            <person name="Zhong X.J."/>
            <person name="Ran P.X."/>
            <person name="Zhong N.S."/>
            <person name="Liu Z.G."/>
            <person name="Tsui S.K.W."/>
        </authorList>
    </citation>
    <scope>NUCLEOTIDE SEQUENCE</scope>
    <source>
        <strain evidence="1">Derf</strain>
        <tissue evidence="1">Whole organism</tissue>
    </source>
</reference>
<gene>
    <name evidence="1" type="ORF">DERF_009388</name>
</gene>
<reference evidence="1" key="2">
    <citation type="journal article" date="2022" name="Res Sq">
        <title>Comparative Genomics Reveals Insights into the Divergent Evolution of Astigmatic Mites and Household Pest Adaptations.</title>
        <authorList>
            <person name="Xiong Q."/>
            <person name="Wan A.T.-Y."/>
            <person name="Liu X.-Y."/>
            <person name="Fung C.S.-H."/>
            <person name="Xiao X."/>
            <person name="Malainual N."/>
            <person name="Hou J."/>
            <person name="Wang L."/>
            <person name="Wang M."/>
            <person name="Yang K."/>
            <person name="Cui Y."/>
            <person name="Leung E."/>
            <person name="Nong W."/>
            <person name="Shin S.-K."/>
            <person name="Au S."/>
            <person name="Jeong K.Y."/>
            <person name="Chew F.T."/>
            <person name="Hui J."/>
            <person name="Leung T.F."/>
            <person name="Tungtrongchitr A."/>
            <person name="Zhong N."/>
            <person name="Liu Z."/>
            <person name="Tsui S."/>
        </authorList>
    </citation>
    <scope>NUCLEOTIDE SEQUENCE</scope>
    <source>
        <strain evidence="1">Derf</strain>
        <tissue evidence="1">Whole organism</tissue>
    </source>
</reference>
<dbReference type="Proteomes" id="UP000790347">
    <property type="component" value="Unassembled WGS sequence"/>
</dbReference>
<protein>
    <submittedName>
        <fullName evidence="1">Uncharacterized protein</fullName>
    </submittedName>
</protein>
<proteinExistence type="predicted"/>